<dbReference type="GO" id="GO:0005975">
    <property type="term" value="P:carbohydrate metabolic process"/>
    <property type="evidence" value="ECO:0007669"/>
    <property type="project" value="InterPro"/>
</dbReference>
<evidence type="ECO:0000256" key="2">
    <source>
        <dbReference type="ARBA" id="ARBA00012729"/>
    </source>
</evidence>
<gene>
    <name evidence="8" type="ORF">BDW02DRAFT_604160</name>
</gene>
<evidence type="ECO:0000256" key="1">
    <source>
        <dbReference type="ARBA" id="ARBA00008682"/>
    </source>
</evidence>
<dbReference type="GO" id="GO:0006032">
    <property type="term" value="P:chitin catabolic process"/>
    <property type="evidence" value="ECO:0007669"/>
    <property type="project" value="TreeGrafter"/>
</dbReference>
<dbReference type="Gene3D" id="3.20.20.80">
    <property type="entry name" value="Glycosidases"/>
    <property type="match status" value="1"/>
</dbReference>
<dbReference type="PANTHER" id="PTHR11177">
    <property type="entry name" value="CHITINASE"/>
    <property type="match status" value="1"/>
</dbReference>
<evidence type="ECO:0000256" key="3">
    <source>
        <dbReference type="ARBA" id="ARBA00022669"/>
    </source>
</evidence>
<evidence type="ECO:0000256" key="4">
    <source>
        <dbReference type="PROSITE-ProRule" id="PRU00261"/>
    </source>
</evidence>
<feature type="domain" description="GH18" evidence="7">
    <location>
        <begin position="164"/>
        <end position="492"/>
    </location>
</feature>
<dbReference type="CDD" id="cd00035">
    <property type="entry name" value="ChtBD1"/>
    <property type="match status" value="1"/>
</dbReference>
<proteinExistence type="inferred from homology"/>
<dbReference type="SMART" id="SM00636">
    <property type="entry name" value="Glyco_18"/>
    <property type="match status" value="1"/>
</dbReference>
<feature type="region of interest" description="Disordered" evidence="5">
    <location>
        <begin position="27"/>
        <end position="54"/>
    </location>
</feature>
<dbReference type="EC" id="3.2.1.14" evidence="2"/>
<dbReference type="PANTHER" id="PTHR11177:SF317">
    <property type="entry name" value="CHITINASE 12-RELATED"/>
    <property type="match status" value="1"/>
</dbReference>
<reference evidence="8" key="1">
    <citation type="submission" date="2020-01" db="EMBL/GenBank/DDBJ databases">
        <authorList>
            <consortium name="DOE Joint Genome Institute"/>
            <person name="Haridas S."/>
            <person name="Albert R."/>
            <person name="Binder M."/>
            <person name="Bloem J."/>
            <person name="Labutti K."/>
            <person name="Salamov A."/>
            <person name="Andreopoulos B."/>
            <person name="Baker S.E."/>
            <person name="Barry K."/>
            <person name="Bills G."/>
            <person name="Bluhm B.H."/>
            <person name="Cannon C."/>
            <person name="Castanera R."/>
            <person name="Culley D.E."/>
            <person name="Daum C."/>
            <person name="Ezra D."/>
            <person name="Gonzalez J.B."/>
            <person name="Henrissat B."/>
            <person name="Kuo A."/>
            <person name="Liang C."/>
            <person name="Lipzen A."/>
            <person name="Lutzoni F."/>
            <person name="Magnuson J."/>
            <person name="Mondo S."/>
            <person name="Nolan M."/>
            <person name="Ohm R."/>
            <person name="Pangilinan J."/>
            <person name="Park H.-J."/>
            <person name="Ramirez L."/>
            <person name="Alfaro M."/>
            <person name="Sun H."/>
            <person name="Tritt A."/>
            <person name="Yoshinaga Y."/>
            <person name="Zwiers L.-H."/>
            <person name="Turgeon B.G."/>
            <person name="Goodwin S.B."/>
            <person name="Spatafora J.W."/>
            <person name="Crous P.W."/>
            <person name="Grigoriev I.V."/>
        </authorList>
    </citation>
    <scope>NUCLEOTIDE SEQUENCE</scope>
    <source>
        <strain evidence="8">P77</strain>
    </source>
</reference>
<accession>A0A6A5KTP9</accession>
<dbReference type="InterPro" id="IPR029070">
    <property type="entry name" value="Chitinase_insertion_sf"/>
</dbReference>
<feature type="compositionally biased region" description="Basic residues" evidence="5">
    <location>
        <begin position="27"/>
        <end position="44"/>
    </location>
</feature>
<dbReference type="Proteomes" id="UP000800040">
    <property type="component" value="Unassembled WGS sequence"/>
</dbReference>
<dbReference type="GO" id="GO:0008843">
    <property type="term" value="F:endochitinase activity"/>
    <property type="evidence" value="ECO:0007669"/>
    <property type="project" value="UniProtKB-EC"/>
</dbReference>
<keyword evidence="9" id="KW-1185">Reference proteome</keyword>
<dbReference type="GO" id="GO:0008061">
    <property type="term" value="F:chitin binding"/>
    <property type="evidence" value="ECO:0007669"/>
    <property type="project" value="UniProtKB-UniRule"/>
</dbReference>
<dbReference type="PROSITE" id="PS50941">
    <property type="entry name" value="CHIT_BIND_I_2"/>
    <property type="match status" value="1"/>
</dbReference>
<keyword evidence="3 4" id="KW-0147">Chitin-binding</keyword>
<dbReference type="Gene3D" id="3.30.60.10">
    <property type="entry name" value="Endochitinase-like"/>
    <property type="match status" value="1"/>
</dbReference>
<feature type="disulfide bond" evidence="4">
    <location>
        <begin position="109"/>
        <end position="121"/>
    </location>
</feature>
<dbReference type="Pfam" id="PF00704">
    <property type="entry name" value="Glyco_hydro_18"/>
    <property type="match status" value="1"/>
</dbReference>
<dbReference type="InterPro" id="IPR050314">
    <property type="entry name" value="Glycosyl_Hydrlase_18"/>
</dbReference>
<keyword evidence="4" id="KW-1015">Disulfide bond</keyword>
<dbReference type="InterPro" id="IPR036861">
    <property type="entry name" value="Endochitinase-like_sf"/>
</dbReference>
<dbReference type="InterPro" id="IPR017853">
    <property type="entry name" value="GH"/>
</dbReference>
<dbReference type="SMART" id="SM00270">
    <property type="entry name" value="ChtBD1"/>
    <property type="match status" value="2"/>
</dbReference>
<dbReference type="OrthoDB" id="73875at2759"/>
<name>A0A6A5KTP9_9PLEO</name>
<dbReference type="InterPro" id="IPR001002">
    <property type="entry name" value="Chitin-bd_1"/>
</dbReference>
<dbReference type="EMBL" id="ML975244">
    <property type="protein sequence ID" value="KAF1839657.1"/>
    <property type="molecule type" value="Genomic_DNA"/>
</dbReference>
<evidence type="ECO:0000256" key="5">
    <source>
        <dbReference type="SAM" id="MobiDB-lite"/>
    </source>
</evidence>
<dbReference type="SUPFAM" id="SSF51445">
    <property type="entry name" value="(Trans)glycosidases"/>
    <property type="match status" value="1"/>
</dbReference>
<evidence type="ECO:0000259" key="7">
    <source>
        <dbReference type="PROSITE" id="PS51910"/>
    </source>
</evidence>
<protein>
    <recommendedName>
        <fullName evidence="2">chitinase</fullName>
        <ecNumber evidence="2">3.2.1.14</ecNumber>
    </recommendedName>
</protein>
<keyword evidence="8" id="KW-0378">Hydrolase</keyword>
<feature type="domain" description="Chitin-binding type-1" evidence="6">
    <location>
        <begin position="95"/>
        <end position="149"/>
    </location>
</feature>
<dbReference type="Gene3D" id="3.10.50.10">
    <property type="match status" value="1"/>
</dbReference>
<dbReference type="SUPFAM" id="SSF57016">
    <property type="entry name" value="Plant lectins/antimicrobial peptides"/>
    <property type="match status" value="1"/>
</dbReference>
<evidence type="ECO:0000313" key="9">
    <source>
        <dbReference type="Proteomes" id="UP000800040"/>
    </source>
</evidence>
<comment type="similarity">
    <text evidence="1">Belongs to the glycosyl hydrolase 18 family. Chitinase class V subfamily.</text>
</comment>
<feature type="disulfide bond" evidence="4">
    <location>
        <begin position="114"/>
        <end position="128"/>
    </location>
</feature>
<dbReference type="AlphaFoldDB" id="A0A6A5KTP9"/>
<evidence type="ECO:0000259" key="6">
    <source>
        <dbReference type="PROSITE" id="PS50941"/>
    </source>
</evidence>
<dbReference type="SUPFAM" id="SSF54556">
    <property type="entry name" value="Chitinase insertion domain"/>
    <property type="match status" value="1"/>
</dbReference>
<sequence length="492" mass="54263">MYIIGQISSSNTTKNGTNWNETASHARRRALHHHHGSPLGHRHAPQPNRRAVEGPTQCGPGQPCKDGSCCNKDGKCGFKEAQCGLDVCLSNCDAKAMCGIDSANGAAQCGLKLCCSFYGWCGTEDVHCKDPEPQFGKTPCQEGYGSCSISEPPSCGKGSGSSAGRRVAYYQGWNTRERQCDKVSPKQINTAGLSHLFYAFVFFHPTTFEIMPMTEADIPLYKEFTDLKSNDLQTWVAIGGWSFNDPEAETRTAFSDMVVTRANRAAFIKSLMTFMDTYGFQGVDIDWEYPADPERGGRPQDTDNLVLLMKEMRAAFGTRYGLSIVLAPDYWYLRGFKPAAMQEYVDFMGFMSYDLHGPWDTDVLTLGSVVRPQTDITEIDKGLTPLWFDGVDPSKINMGIAYYGRSYKLTDPDCGHMGCSFVAGKGGAPGACTNSPGVMSNREIRQLITDENITPILNETAMVKYFTYGGDSWIGYDDDETYAMKQGLYVSP</sequence>
<comment type="caution">
    <text evidence="4">Lacks conserved residue(s) required for the propagation of feature annotation.</text>
</comment>
<dbReference type="GO" id="GO:0005576">
    <property type="term" value="C:extracellular region"/>
    <property type="evidence" value="ECO:0007669"/>
    <property type="project" value="TreeGrafter"/>
</dbReference>
<evidence type="ECO:0000313" key="8">
    <source>
        <dbReference type="EMBL" id="KAF1839657.1"/>
    </source>
</evidence>
<dbReference type="InterPro" id="IPR011583">
    <property type="entry name" value="Chitinase_II/V-like_cat"/>
</dbReference>
<dbReference type="InterPro" id="IPR001223">
    <property type="entry name" value="Glyco_hydro18_cat"/>
</dbReference>
<organism evidence="8 9">
    <name type="scientific">Decorospora gaudefroyi</name>
    <dbReference type="NCBI Taxonomy" id="184978"/>
    <lineage>
        <taxon>Eukaryota</taxon>
        <taxon>Fungi</taxon>
        <taxon>Dikarya</taxon>
        <taxon>Ascomycota</taxon>
        <taxon>Pezizomycotina</taxon>
        <taxon>Dothideomycetes</taxon>
        <taxon>Pleosporomycetidae</taxon>
        <taxon>Pleosporales</taxon>
        <taxon>Pleosporineae</taxon>
        <taxon>Pleosporaceae</taxon>
        <taxon>Decorospora</taxon>
    </lineage>
</organism>
<dbReference type="PROSITE" id="PS51910">
    <property type="entry name" value="GH18_2"/>
    <property type="match status" value="1"/>
</dbReference>